<reference evidence="1 2" key="1">
    <citation type="journal article" date="2018" name="Sci. Rep.">
        <title>Comparative analysis of the Pocillopora damicornis genome highlights role of immune system in coral evolution.</title>
        <authorList>
            <person name="Cunning R."/>
            <person name="Bay R.A."/>
            <person name="Gillette P."/>
            <person name="Baker A.C."/>
            <person name="Traylor-Knowles N."/>
        </authorList>
    </citation>
    <scope>NUCLEOTIDE SEQUENCE [LARGE SCALE GENOMIC DNA]</scope>
    <source>
        <strain evidence="1">RSMAS</strain>
        <tissue evidence="1">Whole animal</tissue>
    </source>
</reference>
<evidence type="ECO:0000313" key="2">
    <source>
        <dbReference type="Proteomes" id="UP000275408"/>
    </source>
</evidence>
<dbReference type="Proteomes" id="UP000275408">
    <property type="component" value="Unassembled WGS sequence"/>
</dbReference>
<proteinExistence type="predicted"/>
<dbReference type="Gene3D" id="2.60.120.200">
    <property type="match status" value="1"/>
</dbReference>
<protein>
    <recommendedName>
        <fullName evidence="3">MAM domain-containing protein</fullName>
    </recommendedName>
</protein>
<accession>A0A3M6V3Z6</accession>
<dbReference type="OrthoDB" id="5978034at2759"/>
<comment type="caution">
    <text evidence="1">The sequence shown here is derived from an EMBL/GenBank/DDBJ whole genome shotgun (WGS) entry which is preliminary data.</text>
</comment>
<name>A0A3M6V3Z6_POCDA</name>
<evidence type="ECO:0008006" key="3">
    <source>
        <dbReference type="Google" id="ProtNLM"/>
    </source>
</evidence>
<organism evidence="1 2">
    <name type="scientific">Pocillopora damicornis</name>
    <name type="common">Cauliflower coral</name>
    <name type="synonym">Millepora damicornis</name>
    <dbReference type="NCBI Taxonomy" id="46731"/>
    <lineage>
        <taxon>Eukaryota</taxon>
        <taxon>Metazoa</taxon>
        <taxon>Cnidaria</taxon>
        <taxon>Anthozoa</taxon>
        <taxon>Hexacorallia</taxon>
        <taxon>Scleractinia</taxon>
        <taxon>Astrocoeniina</taxon>
        <taxon>Pocilloporidae</taxon>
        <taxon>Pocillopora</taxon>
    </lineage>
</organism>
<keyword evidence="2" id="KW-1185">Reference proteome</keyword>
<dbReference type="AlphaFoldDB" id="A0A3M6V3Z6"/>
<gene>
    <name evidence="1" type="ORF">pdam_00001484</name>
</gene>
<evidence type="ECO:0000313" key="1">
    <source>
        <dbReference type="EMBL" id="RMX60590.1"/>
    </source>
</evidence>
<dbReference type="EMBL" id="RCHS01000141">
    <property type="protein sequence ID" value="RMX60590.1"/>
    <property type="molecule type" value="Genomic_DNA"/>
</dbReference>
<sequence length="152" mass="16851">MRDDYYSKLSASLSIFLIEDISNSSTLLWSISDYVTDWKKIVIELPYTNASYSIVVLGYEEYRTGIYIDDLAFVSCDPSATAVHQVTHNGLNPVLSGSLPGAIHLNASNQVFEIVNNYIAGNNNGARGKQASREVILISVFNFPATFIFFKP</sequence>